<dbReference type="SUPFAM" id="SSF54001">
    <property type="entry name" value="Cysteine proteinases"/>
    <property type="match status" value="1"/>
</dbReference>
<feature type="compositionally biased region" description="Basic and acidic residues" evidence="1">
    <location>
        <begin position="401"/>
        <end position="431"/>
    </location>
</feature>
<dbReference type="PANTHER" id="PTHR12419">
    <property type="entry name" value="OTU DOMAIN CONTAINING PROTEIN"/>
    <property type="match status" value="1"/>
</dbReference>
<dbReference type="Gene3D" id="3.90.70.80">
    <property type="match status" value="1"/>
</dbReference>
<keyword evidence="3" id="KW-0645">Protease</keyword>
<dbReference type="GO" id="GO:0006508">
    <property type="term" value="P:proteolysis"/>
    <property type="evidence" value="ECO:0007669"/>
    <property type="project" value="UniProtKB-KW"/>
</dbReference>
<keyword evidence="3" id="KW-0378">Hydrolase</keyword>
<proteinExistence type="predicted"/>
<organism evidence="3 4">
    <name type="scientific">Lecanosticta acicola</name>
    <dbReference type="NCBI Taxonomy" id="111012"/>
    <lineage>
        <taxon>Eukaryota</taxon>
        <taxon>Fungi</taxon>
        <taxon>Dikarya</taxon>
        <taxon>Ascomycota</taxon>
        <taxon>Pezizomycotina</taxon>
        <taxon>Dothideomycetes</taxon>
        <taxon>Dothideomycetidae</taxon>
        <taxon>Mycosphaerellales</taxon>
        <taxon>Mycosphaerellaceae</taxon>
        <taxon>Lecanosticta</taxon>
    </lineage>
</organism>
<dbReference type="PROSITE" id="PS50802">
    <property type="entry name" value="OTU"/>
    <property type="match status" value="1"/>
</dbReference>
<feature type="region of interest" description="Disordered" evidence="1">
    <location>
        <begin position="248"/>
        <end position="460"/>
    </location>
</feature>
<dbReference type="GO" id="GO:0016579">
    <property type="term" value="P:protein deubiquitination"/>
    <property type="evidence" value="ECO:0007669"/>
    <property type="project" value="TreeGrafter"/>
</dbReference>
<feature type="compositionally biased region" description="Low complexity" evidence="1">
    <location>
        <begin position="447"/>
        <end position="460"/>
    </location>
</feature>
<feature type="domain" description="OTU" evidence="2">
    <location>
        <begin position="16"/>
        <end position="173"/>
    </location>
</feature>
<comment type="caution">
    <text evidence="3">The sequence shown here is derived from an EMBL/GenBank/DDBJ whole genome shotgun (WGS) entry which is preliminary data.</text>
</comment>
<sequence length="460" mass="50914">MGEADVEFPLLSALGLYAHDIRGDGNCLFNALSDQLYGHQNEHAAIRSRVIDYMREHADYYKQFIDVHPGGGIRRNPKRKNAGAYSSPANFVPPSAADIDRVFESHLQSMARGGTYGDNMEITAFSSAYDYDVKIYQRDFAYMVSGSAGDERIRQVAHIAYHTWEHYSSIRNLDGPHTGLPGVSPKALTPEEERIQQEKLAQTPHVLPWMIDVVERSLPFLADKPTIKRAIEAAKGNIDNAVSNLLDAEENGSSSSHHESSSVERDHDSDDDMHDGPNKKQDRRMSRASRAQKGRSQESRHALSQLSTFDGSQESFTSLDSETSSQPDSSQNSTNSKPNVPSHIVDVAKKQDANDATSSSPNAPAPAVKPPVRLKLLPPRPPDPSQRAGKTQQRQNGPRVSARDKKDMKKQAQKAARKERQQAAAKDENRTESPSQVGLTLRAKGMTETPPLETLRTLYI</sequence>
<evidence type="ECO:0000313" key="3">
    <source>
        <dbReference type="EMBL" id="CAK4030407.1"/>
    </source>
</evidence>
<dbReference type="Pfam" id="PF02338">
    <property type="entry name" value="OTU"/>
    <property type="match status" value="1"/>
</dbReference>
<feature type="compositionally biased region" description="Basic and acidic residues" evidence="1">
    <location>
        <begin position="256"/>
        <end position="285"/>
    </location>
</feature>
<dbReference type="Proteomes" id="UP001296104">
    <property type="component" value="Unassembled WGS sequence"/>
</dbReference>
<keyword evidence="4" id="KW-1185">Reference proteome</keyword>
<feature type="compositionally biased region" description="Polar residues" evidence="1">
    <location>
        <begin position="302"/>
        <end position="339"/>
    </location>
</feature>
<dbReference type="CDD" id="cd22756">
    <property type="entry name" value="OTU_OTUD3-like"/>
    <property type="match status" value="1"/>
</dbReference>
<name>A0AAI8Z0X2_9PEZI</name>
<evidence type="ECO:0000313" key="4">
    <source>
        <dbReference type="Proteomes" id="UP001296104"/>
    </source>
</evidence>
<dbReference type="GO" id="GO:0004843">
    <property type="term" value="F:cysteine-type deubiquitinase activity"/>
    <property type="evidence" value="ECO:0007669"/>
    <property type="project" value="TreeGrafter"/>
</dbReference>
<dbReference type="EMBL" id="CAVMBE010000036">
    <property type="protein sequence ID" value="CAK4030407.1"/>
    <property type="molecule type" value="Genomic_DNA"/>
</dbReference>
<evidence type="ECO:0000256" key="1">
    <source>
        <dbReference type="SAM" id="MobiDB-lite"/>
    </source>
</evidence>
<dbReference type="PANTHER" id="PTHR12419:SF7">
    <property type="entry name" value="OTU DOMAIN-CONTAINING PROTEIN 3"/>
    <property type="match status" value="1"/>
</dbReference>
<dbReference type="InterPro" id="IPR003323">
    <property type="entry name" value="OTU_dom"/>
</dbReference>
<dbReference type="AlphaFoldDB" id="A0AAI8Z0X2"/>
<evidence type="ECO:0000259" key="2">
    <source>
        <dbReference type="PROSITE" id="PS50802"/>
    </source>
</evidence>
<dbReference type="InterPro" id="IPR038765">
    <property type="entry name" value="Papain-like_cys_pep_sf"/>
</dbReference>
<dbReference type="InterPro" id="IPR050704">
    <property type="entry name" value="Peptidase_C85-like"/>
</dbReference>
<feature type="compositionally biased region" description="Polar residues" evidence="1">
    <location>
        <begin position="388"/>
        <end position="398"/>
    </location>
</feature>
<gene>
    <name evidence="3" type="ORF">LECACI_7A005565</name>
</gene>
<reference evidence="3" key="1">
    <citation type="submission" date="2023-11" db="EMBL/GenBank/DDBJ databases">
        <authorList>
            <person name="Alioto T."/>
            <person name="Alioto T."/>
            <person name="Gomez Garrido J."/>
        </authorList>
    </citation>
    <scope>NUCLEOTIDE SEQUENCE</scope>
</reference>
<protein>
    <submittedName>
        <fullName evidence="3">Cysteine protease</fullName>
    </submittedName>
</protein>
<accession>A0AAI8Z0X2</accession>